<feature type="compositionally biased region" description="Basic and acidic residues" evidence="6">
    <location>
        <begin position="814"/>
        <end position="825"/>
    </location>
</feature>
<feature type="region of interest" description="Disordered" evidence="6">
    <location>
        <begin position="789"/>
        <end position="832"/>
    </location>
</feature>
<keyword evidence="3" id="KW-0694">RNA-binding</keyword>
<sequence length="1058" mass="126612">MSTVCHNPENALKRADALLELGKQDEAIDCLYDILKNRKQRLFKYTHETTINKLLEICVERKLSGLAKDGLYLYRIICQGINIKSWEDAVKRLLFVVENKVQTIVEELQATHIDIKFLDRAVTPESLMKIFKYDENMPKLNQALLLPWIKFMWECYRICLELLRNTQTENFYHFIVQSAFKFCLKYYRKNEFRKLCNLLRIHINYLQKRNVQLFTNINNSETTTLYLETGILELDTALELELWHEAFKAIEDIHLLMNFGKKPTNSKAIAIYYEKLSQVFWKADNILYHAAALLRYFLIFREVKKNFSSEMAALSSRVVLAVLSIPFDPSNSLIDLVAENDLTVIEKKHRLLSSLLNISNKPTRKTLIKELKQCYILQSSPQNIQNLFNALENEVDPLNISNKLTNFTNSITEMENHTILEQYFSPIFKVSTVRLLSQISKIYETMTLNKFFSLVPFTDTFFVEQLIVDSARKYNILVKIDHVHQCLRFNNGSNLFQNKNSLEGPELYQLPENQTLDYLSHIHTGLKSICKLIRPEDFKLQNAATTLKVKEQYLLKRNSDRKCIFERKRMIEKHKEMLENLRLRKEEQERQLFLEKQLKHEAAEKERLIKEAEKRAYQRRVLQEEEIKKQMLHEKMEYLKKSEFGQIIEKLDLNELANVDPEKLLSKHIEQIKREKEIFLSRLRKQERKINHMERAKRIEEIPFLELQYQEEKVKNRNMWEQDENRRVQKFYLEQSRAMENKERILTMKDDLNEFIEKVKERNAFEYENNYKIFLHNLEEERQKRLLERKEQRKTERRNSWLEEQKERPRKRKDMQFKSKDHDDSLSNSRSFGERYLSTSTKLEYSKEFQNYTPSHRRYYQTKLNRTPNQESDSPTKPTKDRIIMSELDYSPKSYSSRIGSSPCKKLQPKYQILKRNQNAFADDRNLRVFPTPSRQERFNSRYEGIGLKKSLPENSEYLNTFSVLTIPNALPINFPRNFVHQESKDLCRRKSESKNNFSDAQRREMEYDRGRYSLEETFYGERNRDDIDEKLKFDKSRSCTPWAKLNRKDKPQKNDET</sequence>
<dbReference type="PANTHER" id="PTHR14005">
    <property type="entry name" value="EUKARYOTIC TRANSLATION INITIATION FACTOR 3, THETA SUBUNIT"/>
    <property type="match status" value="1"/>
</dbReference>
<evidence type="ECO:0000256" key="4">
    <source>
        <dbReference type="ARBA" id="ARBA00022917"/>
    </source>
</evidence>
<dbReference type="PROSITE" id="PS50250">
    <property type="entry name" value="PCI"/>
    <property type="match status" value="1"/>
</dbReference>
<accession>A0AAV4WZV2</accession>
<organism evidence="8 9">
    <name type="scientific">Caerostris darwini</name>
    <dbReference type="NCBI Taxonomy" id="1538125"/>
    <lineage>
        <taxon>Eukaryota</taxon>
        <taxon>Metazoa</taxon>
        <taxon>Ecdysozoa</taxon>
        <taxon>Arthropoda</taxon>
        <taxon>Chelicerata</taxon>
        <taxon>Arachnida</taxon>
        <taxon>Araneae</taxon>
        <taxon>Araneomorphae</taxon>
        <taxon>Entelegynae</taxon>
        <taxon>Araneoidea</taxon>
        <taxon>Araneidae</taxon>
        <taxon>Caerostris</taxon>
    </lineage>
</organism>
<keyword evidence="5" id="KW-0175">Coiled coil</keyword>
<dbReference type="InterPro" id="IPR000717">
    <property type="entry name" value="PCI_dom"/>
</dbReference>
<protein>
    <submittedName>
        <fullName evidence="8">Eukaryotic translation initiation factor 3 subunit A</fullName>
    </submittedName>
</protein>
<reference evidence="8 9" key="1">
    <citation type="submission" date="2021-06" db="EMBL/GenBank/DDBJ databases">
        <title>Caerostris darwini draft genome.</title>
        <authorList>
            <person name="Kono N."/>
            <person name="Arakawa K."/>
        </authorList>
    </citation>
    <scope>NUCLEOTIDE SEQUENCE [LARGE SCALE GENOMIC DNA]</scope>
</reference>
<keyword evidence="1" id="KW-0963">Cytoplasm</keyword>
<evidence type="ECO:0000259" key="7">
    <source>
        <dbReference type="PROSITE" id="PS50250"/>
    </source>
</evidence>
<evidence type="ECO:0000313" key="9">
    <source>
        <dbReference type="Proteomes" id="UP001054837"/>
    </source>
</evidence>
<keyword evidence="4" id="KW-0648">Protein biosynthesis</keyword>
<evidence type="ECO:0000256" key="3">
    <source>
        <dbReference type="ARBA" id="ARBA00022884"/>
    </source>
</evidence>
<dbReference type="GO" id="GO:0001732">
    <property type="term" value="P:formation of cytoplasmic translation initiation complex"/>
    <property type="evidence" value="ECO:0007669"/>
    <property type="project" value="TreeGrafter"/>
</dbReference>
<dbReference type="GO" id="GO:0071540">
    <property type="term" value="C:eukaryotic translation initiation factor 3 complex, eIF3e"/>
    <property type="evidence" value="ECO:0007669"/>
    <property type="project" value="TreeGrafter"/>
</dbReference>
<dbReference type="GO" id="GO:0071541">
    <property type="term" value="C:eukaryotic translation initiation factor 3 complex, eIF3m"/>
    <property type="evidence" value="ECO:0007669"/>
    <property type="project" value="TreeGrafter"/>
</dbReference>
<dbReference type="InterPro" id="IPR027512">
    <property type="entry name" value="EIF3A"/>
</dbReference>
<dbReference type="GO" id="GO:0002188">
    <property type="term" value="P:translation reinitiation"/>
    <property type="evidence" value="ECO:0007669"/>
    <property type="project" value="TreeGrafter"/>
</dbReference>
<dbReference type="GO" id="GO:0043614">
    <property type="term" value="C:multi-eIF complex"/>
    <property type="evidence" value="ECO:0007669"/>
    <property type="project" value="TreeGrafter"/>
</dbReference>
<dbReference type="GO" id="GO:0003743">
    <property type="term" value="F:translation initiation factor activity"/>
    <property type="evidence" value="ECO:0007669"/>
    <property type="project" value="UniProtKB-KW"/>
</dbReference>
<evidence type="ECO:0000256" key="5">
    <source>
        <dbReference type="SAM" id="Coils"/>
    </source>
</evidence>
<comment type="caution">
    <text evidence="8">The sequence shown here is derived from an EMBL/GenBank/DDBJ whole genome shotgun (WGS) entry which is preliminary data.</text>
</comment>
<feature type="coiled-coil region" evidence="5">
    <location>
        <begin position="571"/>
        <end position="620"/>
    </location>
</feature>
<dbReference type="Gene3D" id="4.10.860.10">
    <property type="entry name" value="UVR domain"/>
    <property type="match status" value="1"/>
</dbReference>
<gene>
    <name evidence="8" type="primary">Eif3a</name>
    <name evidence="8" type="ORF">CDAR_499811</name>
</gene>
<dbReference type="Gene3D" id="1.25.40.860">
    <property type="match status" value="2"/>
</dbReference>
<dbReference type="AlphaFoldDB" id="A0AAV4WZV2"/>
<dbReference type="EMBL" id="BPLQ01015408">
    <property type="protein sequence ID" value="GIY87898.1"/>
    <property type="molecule type" value="Genomic_DNA"/>
</dbReference>
<feature type="domain" description="PCI" evidence="7">
    <location>
        <begin position="314"/>
        <end position="494"/>
    </location>
</feature>
<dbReference type="InterPro" id="IPR054711">
    <property type="entry name" value="eIF3a_PCI_TPR-like"/>
</dbReference>
<dbReference type="GO" id="GO:0003729">
    <property type="term" value="F:mRNA binding"/>
    <property type="evidence" value="ECO:0007669"/>
    <property type="project" value="TreeGrafter"/>
</dbReference>
<keyword evidence="2 8" id="KW-0396">Initiation factor</keyword>
<dbReference type="Proteomes" id="UP001054837">
    <property type="component" value="Unassembled WGS sequence"/>
</dbReference>
<evidence type="ECO:0000256" key="2">
    <source>
        <dbReference type="ARBA" id="ARBA00022540"/>
    </source>
</evidence>
<proteinExistence type="predicted"/>
<evidence type="ECO:0000313" key="8">
    <source>
        <dbReference type="EMBL" id="GIY87898.1"/>
    </source>
</evidence>
<name>A0AAV4WZV2_9ARAC</name>
<keyword evidence="9" id="KW-1185">Reference proteome</keyword>
<dbReference type="Pfam" id="PF22591">
    <property type="entry name" value="eIF3a_PCI_TPR-like"/>
    <property type="match status" value="1"/>
</dbReference>
<evidence type="ECO:0000256" key="6">
    <source>
        <dbReference type="SAM" id="MobiDB-lite"/>
    </source>
</evidence>
<feature type="compositionally biased region" description="Basic and acidic residues" evidence="6">
    <location>
        <begin position="789"/>
        <end position="807"/>
    </location>
</feature>
<evidence type="ECO:0000256" key="1">
    <source>
        <dbReference type="ARBA" id="ARBA00022490"/>
    </source>
</evidence>
<dbReference type="PANTHER" id="PTHR14005:SF0">
    <property type="entry name" value="EUKARYOTIC TRANSLATION INITIATION FACTOR 3 SUBUNIT A"/>
    <property type="match status" value="1"/>
</dbReference>